<gene>
    <name evidence="7" type="ORF">TRFO_17673</name>
</gene>
<evidence type="ECO:0000313" key="8">
    <source>
        <dbReference type="Proteomes" id="UP000179807"/>
    </source>
</evidence>
<dbReference type="AlphaFoldDB" id="A0A1J4KSQ1"/>
<dbReference type="InterPro" id="IPR042556">
    <property type="entry name" value="AZUL_sf"/>
</dbReference>
<dbReference type="EMBL" id="MLAK01000562">
    <property type="protein sequence ID" value="OHT12501.1"/>
    <property type="molecule type" value="Genomic_DNA"/>
</dbReference>
<keyword evidence="4 5" id="KW-0833">Ubl conjugation pathway</keyword>
<organism evidence="7 8">
    <name type="scientific">Tritrichomonas foetus</name>
    <dbReference type="NCBI Taxonomy" id="1144522"/>
    <lineage>
        <taxon>Eukaryota</taxon>
        <taxon>Metamonada</taxon>
        <taxon>Parabasalia</taxon>
        <taxon>Tritrichomonadida</taxon>
        <taxon>Tritrichomonadidae</taxon>
        <taxon>Tritrichomonas</taxon>
    </lineage>
</organism>
<name>A0A1J4KSQ1_9EUKA</name>
<dbReference type="Pfam" id="PF00632">
    <property type="entry name" value="HECT"/>
    <property type="match status" value="1"/>
</dbReference>
<dbReference type="InterPro" id="IPR035983">
    <property type="entry name" value="Hect_E3_ubiquitin_ligase"/>
</dbReference>
<dbReference type="OrthoDB" id="8068875at2759"/>
<dbReference type="Proteomes" id="UP000179807">
    <property type="component" value="Unassembled WGS sequence"/>
</dbReference>
<comment type="caution">
    <text evidence="7">The sequence shown here is derived from an EMBL/GenBank/DDBJ whole genome shotgun (WGS) entry which is preliminary data.</text>
</comment>
<dbReference type="GO" id="GO:0000209">
    <property type="term" value="P:protein polyubiquitination"/>
    <property type="evidence" value="ECO:0007669"/>
    <property type="project" value="InterPro"/>
</dbReference>
<sequence>MDFRDAYFTQFTIGCGHPACTHDECFSSQTFKYLNLPEEEIENLADSFAETSEHLCPNMSPIITNPEILENIIYFSDFANSIINNDESVDFSIFENILESRDAFSLLFMGPSDFKYSDFSIDEDFFIDFLTNALNHEDKFHKFNKAFLELAKSIFTNPNPTTPHNLRAALLLLGFSLLFDQVDLCVLHTRFIDFLYLTHPKELLNFYHSMIQFPKFTEKVLVAAQIAVNSLVTHRLLKSHYVYYFANHVQNMYSSNYKFNAKIHYRKFQNELLSSALDPVFEVELGSRGSSILEFPSILTLSFKKDFKNISINTIHRMNSFFGMLSTFDVKIHRNDILNDTIKALSNKTEIELRKPLNVSFYGEQGEDKGGVSRELFHLVTSELFSPDFGMFELINNSFYWFKQKCFEIANFGIVGLLTSLAFHNSIMLPIRFPVVLYKKLMNIALSMNDLAEIKPEVAQSLQSLLELKNNGDDISSLDLRFEVTIDNFGRAENIPLIENGGDIIVTNENVQQYVDSMIHWELEKSVERQFNAFRDGFWKIRANKIIIMFEPEELDIMISGQTVYNWEELKQSSTYSSGYNGNSETIGMFWKVFDELTENQKIDFLMFATGTKRVPVNGLKEIQLEFQRTTDTRMLPVAHTCAEIIQLPDYKDIELLRKNLLICLEYNEGFGVI</sequence>
<dbReference type="Gene3D" id="3.30.2410.10">
    <property type="entry name" value="Hect, E3 ligase catalytic domain"/>
    <property type="match status" value="1"/>
</dbReference>
<dbReference type="Gene3D" id="6.10.130.10">
    <property type="entry name" value="Ubiquitin-protein ligase E3A, N-terminal zinc-binding domain (AZUL)"/>
    <property type="match status" value="1"/>
</dbReference>
<dbReference type="FunFam" id="3.30.2410.10:FF:000003">
    <property type="entry name" value="probable E3 ubiquitin-protein ligase HERC4 isoform X1"/>
    <property type="match status" value="1"/>
</dbReference>
<dbReference type="RefSeq" id="XP_068365637.1">
    <property type="nucleotide sequence ID" value="XM_068499722.1"/>
</dbReference>
<dbReference type="InterPro" id="IPR000569">
    <property type="entry name" value="HECT_dom"/>
</dbReference>
<keyword evidence="3" id="KW-0808">Transferase</keyword>
<dbReference type="PANTHER" id="PTHR45700:SF8">
    <property type="entry name" value="HECT-TYPE E3 UBIQUITIN TRANSFERASE"/>
    <property type="match status" value="1"/>
</dbReference>
<dbReference type="GeneID" id="94834426"/>
<comment type="catalytic activity">
    <reaction evidence="1">
        <text>S-ubiquitinyl-[E2 ubiquitin-conjugating enzyme]-L-cysteine + [acceptor protein]-L-lysine = [E2 ubiquitin-conjugating enzyme]-L-cysteine + N(6)-ubiquitinyl-[acceptor protein]-L-lysine.</text>
        <dbReference type="EC" id="2.3.2.26"/>
    </reaction>
</comment>
<keyword evidence="7" id="KW-0436">Ligase</keyword>
<evidence type="ECO:0000256" key="3">
    <source>
        <dbReference type="ARBA" id="ARBA00022679"/>
    </source>
</evidence>
<dbReference type="Pfam" id="PF16558">
    <property type="entry name" value="AZUL"/>
    <property type="match status" value="1"/>
</dbReference>
<keyword evidence="8" id="KW-1185">Reference proteome</keyword>
<dbReference type="GO" id="GO:0016874">
    <property type="term" value="F:ligase activity"/>
    <property type="evidence" value="ECO:0007669"/>
    <property type="project" value="UniProtKB-KW"/>
</dbReference>
<dbReference type="EC" id="2.3.2.26" evidence="2"/>
<dbReference type="SUPFAM" id="SSF56204">
    <property type="entry name" value="Hect, E3 ligase catalytic domain"/>
    <property type="match status" value="1"/>
</dbReference>
<dbReference type="PROSITE" id="PS50237">
    <property type="entry name" value="HECT"/>
    <property type="match status" value="1"/>
</dbReference>
<evidence type="ECO:0000259" key="6">
    <source>
        <dbReference type="PROSITE" id="PS50237"/>
    </source>
</evidence>
<dbReference type="CDD" id="cd00078">
    <property type="entry name" value="HECTc"/>
    <property type="match status" value="1"/>
</dbReference>
<accession>A0A1J4KSQ1</accession>
<dbReference type="PANTHER" id="PTHR45700">
    <property type="entry name" value="UBIQUITIN-PROTEIN LIGASE E3C"/>
    <property type="match status" value="1"/>
</dbReference>
<dbReference type="SMART" id="SM00119">
    <property type="entry name" value="HECTc"/>
    <property type="match status" value="1"/>
</dbReference>
<reference evidence="7" key="1">
    <citation type="submission" date="2016-10" db="EMBL/GenBank/DDBJ databases">
        <authorList>
            <person name="Benchimol M."/>
            <person name="Almeida L.G."/>
            <person name="Vasconcelos A.T."/>
            <person name="Perreira-Neves A."/>
            <person name="Rosa I.A."/>
            <person name="Tasca T."/>
            <person name="Bogo M.R."/>
            <person name="de Souza W."/>
        </authorList>
    </citation>
    <scope>NUCLEOTIDE SEQUENCE [LARGE SCALE GENOMIC DNA]</scope>
    <source>
        <strain evidence="7">K</strain>
    </source>
</reference>
<feature type="domain" description="HECT" evidence="6">
    <location>
        <begin position="349"/>
        <end position="674"/>
    </location>
</feature>
<evidence type="ECO:0000313" key="7">
    <source>
        <dbReference type="EMBL" id="OHT12501.1"/>
    </source>
</evidence>
<protein>
    <recommendedName>
        <fullName evidence="2">HECT-type E3 ubiquitin transferase</fullName>
        <ecNumber evidence="2">2.3.2.26</ecNumber>
    </recommendedName>
</protein>
<dbReference type="VEuPathDB" id="TrichDB:TRFO_17673"/>
<evidence type="ECO:0000256" key="1">
    <source>
        <dbReference type="ARBA" id="ARBA00000885"/>
    </source>
</evidence>
<dbReference type="InterPro" id="IPR044611">
    <property type="entry name" value="E3A/B/C-like"/>
</dbReference>
<feature type="active site" description="Glycyl thioester intermediate" evidence="5">
    <location>
        <position position="642"/>
    </location>
</feature>
<dbReference type="InterPro" id="IPR032353">
    <property type="entry name" value="AZUL"/>
</dbReference>
<dbReference type="GO" id="GO:0061630">
    <property type="term" value="F:ubiquitin protein ligase activity"/>
    <property type="evidence" value="ECO:0007669"/>
    <property type="project" value="UniProtKB-EC"/>
</dbReference>
<dbReference type="Gene3D" id="3.30.2160.10">
    <property type="entry name" value="Hect, E3 ligase catalytic domain"/>
    <property type="match status" value="1"/>
</dbReference>
<proteinExistence type="predicted"/>
<evidence type="ECO:0000256" key="2">
    <source>
        <dbReference type="ARBA" id="ARBA00012485"/>
    </source>
</evidence>
<evidence type="ECO:0000256" key="4">
    <source>
        <dbReference type="ARBA" id="ARBA00022786"/>
    </source>
</evidence>
<evidence type="ECO:0000256" key="5">
    <source>
        <dbReference type="PROSITE-ProRule" id="PRU00104"/>
    </source>
</evidence>
<dbReference type="Gene3D" id="3.90.1750.10">
    <property type="entry name" value="Hect, E3 ligase catalytic domains"/>
    <property type="match status" value="1"/>
</dbReference>